<evidence type="ECO:0000256" key="3">
    <source>
        <dbReference type="ARBA" id="ARBA00022989"/>
    </source>
</evidence>
<evidence type="ECO:0000313" key="9">
    <source>
        <dbReference type="Proteomes" id="UP000244855"/>
    </source>
</evidence>
<evidence type="ECO:0000256" key="6">
    <source>
        <dbReference type="SAM" id="Phobius"/>
    </source>
</evidence>
<dbReference type="InterPro" id="IPR049326">
    <property type="entry name" value="Rhodopsin_dom_fungi"/>
</dbReference>
<feature type="transmembrane region" description="Helical" evidence="6">
    <location>
        <begin position="69"/>
        <end position="87"/>
    </location>
</feature>
<dbReference type="Proteomes" id="UP000244855">
    <property type="component" value="Unassembled WGS sequence"/>
</dbReference>
<keyword evidence="2 6" id="KW-0812">Transmembrane</keyword>
<dbReference type="AlphaFoldDB" id="A0A2V1CXZ8"/>
<sequence length="203" mass="22225">MNTTTDAIILALPILFLRRLHLPKRQKIGIMVLLMAGGFILIVSIIRLKQSVDLVHTIDISWGGMTLELWWATEAHIAIVCACISAGKPFLRRHMPRVLGSSYGACTAATKLRPIRSTHTQRLHSRDAGGDPQDTILKGDTISELRRHLTAYRLANNYDIGRNPKVVSTATVELGLEPPVRAEYGSDRGLILTGGQETADAGP</sequence>
<dbReference type="PANTHER" id="PTHR33048">
    <property type="entry name" value="PTH11-LIKE INTEGRAL MEMBRANE PROTEIN (AFU_ORTHOLOGUE AFUA_5G11245)"/>
    <property type="match status" value="1"/>
</dbReference>
<accession>A0A2V1CXZ8</accession>
<evidence type="ECO:0000256" key="5">
    <source>
        <dbReference type="ARBA" id="ARBA00038359"/>
    </source>
</evidence>
<comment type="subcellular location">
    <subcellularLocation>
        <location evidence="1">Membrane</location>
        <topology evidence="1">Multi-pass membrane protein</topology>
    </subcellularLocation>
</comment>
<evidence type="ECO:0000256" key="2">
    <source>
        <dbReference type="ARBA" id="ARBA00022692"/>
    </source>
</evidence>
<organism evidence="8 9">
    <name type="scientific">Periconia macrospinosa</name>
    <dbReference type="NCBI Taxonomy" id="97972"/>
    <lineage>
        <taxon>Eukaryota</taxon>
        <taxon>Fungi</taxon>
        <taxon>Dikarya</taxon>
        <taxon>Ascomycota</taxon>
        <taxon>Pezizomycotina</taxon>
        <taxon>Dothideomycetes</taxon>
        <taxon>Pleosporomycetidae</taxon>
        <taxon>Pleosporales</taxon>
        <taxon>Massarineae</taxon>
        <taxon>Periconiaceae</taxon>
        <taxon>Periconia</taxon>
    </lineage>
</organism>
<dbReference type="OrthoDB" id="444631at2759"/>
<dbReference type="GO" id="GO:0016020">
    <property type="term" value="C:membrane"/>
    <property type="evidence" value="ECO:0007669"/>
    <property type="project" value="UniProtKB-SubCell"/>
</dbReference>
<reference evidence="8 9" key="1">
    <citation type="journal article" date="2018" name="Sci. Rep.">
        <title>Comparative genomics provides insights into the lifestyle and reveals functional heterogeneity of dark septate endophytic fungi.</title>
        <authorList>
            <person name="Knapp D.G."/>
            <person name="Nemeth J.B."/>
            <person name="Barry K."/>
            <person name="Hainaut M."/>
            <person name="Henrissat B."/>
            <person name="Johnson J."/>
            <person name="Kuo A."/>
            <person name="Lim J.H.P."/>
            <person name="Lipzen A."/>
            <person name="Nolan M."/>
            <person name="Ohm R.A."/>
            <person name="Tamas L."/>
            <person name="Grigoriev I.V."/>
            <person name="Spatafora J.W."/>
            <person name="Nagy L.G."/>
            <person name="Kovacs G.M."/>
        </authorList>
    </citation>
    <scope>NUCLEOTIDE SEQUENCE [LARGE SCALE GENOMIC DNA]</scope>
    <source>
        <strain evidence="8 9">DSE2036</strain>
    </source>
</reference>
<evidence type="ECO:0000256" key="1">
    <source>
        <dbReference type="ARBA" id="ARBA00004141"/>
    </source>
</evidence>
<dbReference type="STRING" id="97972.A0A2V1CXZ8"/>
<proteinExistence type="inferred from homology"/>
<feature type="transmembrane region" description="Helical" evidence="6">
    <location>
        <begin position="28"/>
        <end position="49"/>
    </location>
</feature>
<keyword evidence="4 6" id="KW-0472">Membrane</keyword>
<dbReference type="InterPro" id="IPR052337">
    <property type="entry name" value="SAT4-like"/>
</dbReference>
<evidence type="ECO:0000256" key="4">
    <source>
        <dbReference type="ARBA" id="ARBA00023136"/>
    </source>
</evidence>
<dbReference type="EMBL" id="KZ806188">
    <property type="protein sequence ID" value="PVH90617.1"/>
    <property type="molecule type" value="Genomic_DNA"/>
</dbReference>
<dbReference type="Pfam" id="PF20684">
    <property type="entry name" value="Fung_rhodopsin"/>
    <property type="match status" value="1"/>
</dbReference>
<comment type="similarity">
    <text evidence="5">Belongs to the SAT4 family.</text>
</comment>
<evidence type="ECO:0000259" key="7">
    <source>
        <dbReference type="Pfam" id="PF20684"/>
    </source>
</evidence>
<keyword evidence="3 6" id="KW-1133">Transmembrane helix</keyword>
<evidence type="ECO:0000313" key="8">
    <source>
        <dbReference type="EMBL" id="PVH90617.1"/>
    </source>
</evidence>
<gene>
    <name evidence="8" type="ORF">DM02DRAFT_421029</name>
</gene>
<feature type="domain" description="Rhodopsin" evidence="7">
    <location>
        <begin position="1"/>
        <end position="93"/>
    </location>
</feature>
<protein>
    <recommendedName>
        <fullName evidence="7">Rhodopsin domain-containing protein</fullName>
    </recommendedName>
</protein>
<name>A0A2V1CXZ8_9PLEO</name>
<dbReference type="PANTHER" id="PTHR33048:SF47">
    <property type="entry name" value="INTEGRAL MEMBRANE PROTEIN-RELATED"/>
    <property type="match status" value="1"/>
</dbReference>
<keyword evidence="9" id="KW-1185">Reference proteome</keyword>